<reference evidence="2 3" key="1">
    <citation type="submission" date="2015-09" db="EMBL/GenBank/DDBJ databases">
        <authorList>
            <consortium name="Pathogen Informatics"/>
        </authorList>
    </citation>
    <scope>NUCLEOTIDE SEQUENCE [LARGE SCALE GENOMIC DNA]</scope>
    <source>
        <strain evidence="2 3">2789STDY5834928</strain>
    </source>
</reference>
<dbReference type="PANTHER" id="PTHR36928">
    <property type="entry name" value="PHOSPHATASE YCDX-RELATED"/>
    <property type="match status" value="1"/>
</dbReference>
<dbReference type="NCBIfam" id="NF006702">
    <property type="entry name" value="PRK09248.1"/>
    <property type="match status" value="1"/>
</dbReference>
<feature type="domain" description="Polymerase/histidinol phosphatase N-terminal" evidence="1">
    <location>
        <begin position="5"/>
        <end position="79"/>
    </location>
</feature>
<dbReference type="STRING" id="39492.ERS852540_00834"/>
<dbReference type="InterPro" id="IPR050243">
    <property type="entry name" value="PHP_phosphatase"/>
</dbReference>
<dbReference type="SUPFAM" id="SSF89550">
    <property type="entry name" value="PHP domain-like"/>
    <property type="match status" value="1"/>
</dbReference>
<dbReference type="GO" id="GO:0008270">
    <property type="term" value="F:zinc ion binding"/>
    <property type="evidence" value="ECO:0007669"/>
    <property type="project" value="TreeGrafter"/>
</dbReference>
<evidence type="ECO:0000259" key="1">
    <source>
        <dbReference type="SMART" id="SM00481"/>
    </source>
</evidence>
<evidence type="ECO:0000313" key="3">
    <source>
        <dbReference type="Proteomes" id="UP000095662"/>
    </source>
</evidence>
<dbReference type="Proteomes" id="UP000095662">
    <property type="component" value="Unassembled WGS sequence"/>
</dbReference>
<dbReference type="AlphaFoldDB" id="A0A174ZAB4"/>
<dbReference type="CDD" id="cd07437">
    <property type="entry name" value="PHP_HisPPase_Ycdx_like"/>
    <property type="match status" value="1"/>
</dbReference>
<dbReference type="GO" id="GO:0005829">
    <property type="term" value="C:cytosol"/>
    <property type="evidence" value="ECO:0007669"/>
    <property type="project" value="TreeGrafter"/>
</dbReference>
<proteinExistence type="predicted"/>
<dbReference type="InterPro" id="IPR003141">
    <property type="entry name" value="Pol/His_phosphatase_N"/>
</dbReference>
<dbReference type="PANTHER" id="PTHR36928:SF1">
    <property type="entry name" value="PHOSPHATASE YCDX-RELATED"/>
    <property type="match status" value="1"/>
</dbReference>
<dbReference type="EMBL" id="CZBY01000005">
    <property type="protein sequence ID" value="CUQ84243.1"/>
    <property type="molecule type" value="Genomic_DNA"/>
</dbReference>
<dbReference type="EC" id="3.1.3.-" evidence="2"/>
<dbReference type="InterPro" id="IPR016195">
    <property type="entry name" value="Pol/histidinol_Pase-like"/>
</dbReference>
<protein>
    <submittedName>
        <fullName evidence="2">Probable phosphatase YcdX</fullName>
        <ecNumber evidence="2">3.1.3.-</ecNumber>
    </submittedName>
</protein>
<keyword evidence="2" id="KW-0378">Hydrolase</keyword>
<dbReference type="Gene3D" id="3.20.20.140">
    <property type="entry name" value="Metal-dependent hydrolases"/>
    <property type="match status" value="1"/>
</dbReference>
<gene>
    <name evidence="2" type="primary">ycdX</name>
    <name evidence="2" type="ORF">ERS852540_00834</name>
</gene>
<dbReference type="Pfam" id="PF02811">
    <property type="entry name" value="PHP"/>
    <property type="match status" value="1"/>
</dbReference>
<organism evidence="2 3">
    <name type="scientific">[Eubacterium] siraeum</name>
    <dbReference type="NCBI Taxonomy" id="39492"/>
    <lineage>
        <taxon>Bacteria</taxon>
        <taxon>Bacillati</taxon>
        <taxon>Bacillota</taxon>
        <taxon>Clostridia</taxon>
        <taxon>Eubacteriales</taxon>
        <taxon>Oscillospiraceae</taxon>
        <taxon>Oscillospiraceae incertae sedis</taxon>
    </lineage>
</organism>
<dbReference type="SMART" id="SM00481">
    <property type="entry name" value="POLIIIAc"/>
    <property type="match status" value="1"/>
</dbReference>
<dbReference type="OrthoDB" id="9808747at2"/>
<sequence>MKFVADMHTHTLASDHAYSTISENAASAAKAGLSYLGMTDHCINMEDSPHIWHFCNMGVIPHFLSGVRIIKGVEADLTGYNGELDINDDIYCNVEWINASMHNPCIIPGTAEQHTNAYIKVMDNPKVCVLGHTESADYPYDYDAVTKACKEKNVAMEFNVSRFRSRTSIQRLHDIILPTCAKNGCYVIVDSDAHFCDKIGAFKKAEVLLKDIDFPEELIVNADLERFENFLRLRGIKTNAEIESDED</sequence>
<evidence type="ECO:0000313" key="2">
    <source>
        <dbReference type="EMBL" id="CUQ84243.1"/>
    </source>
</evidence>
<dbReference type="InterPro" id="IPR004013">
    <property type="entry name" value="PHP_dom"/>
</dbReference>
<dbReference type="GO" id="GO:0042578">
    <property type="term" value="F:phosphoric ester hydrolase activity"/>
    <property type="evidence" value="ECO:0007669"/>
    <property type="project" value="TreeGrafter"/>
</dbReference>
<accession>A0A174ZAB4</accession>
<name>A0A174ZAB4_9FIRM</name>